<accession>A0A412VWA8</accession>
<dbReference type="Proteomes" id="UP000285379">
    <property type="component" value="Unassembled WGS sequence"/>
</dbReference>
<dbReference type="AlphaFoldDB" id="A0A412VWA8"/>
<gene>
    <name evidence="1" type="ORF">DWW27_00815</name>
</gene>
<comment type="caution">
    <text evidence="1">The sequence shown here is derived from an EMBL/GenBank/DDBJ whole genome shotgun (WGS) entry which is preliminary data.</text>
</comment>
<evidence type="ECO:0000313" key="1">
    <source>
        <dbReference type="EMBL" id="RGV13933.1"/>
    </source>
</evidence>
<proteinExistence type="predicted"/>
<reference evidence="1 2" key="1">
    <citation type="submission" date="2018-08" db="EMBL/GenBank/DDBJ databases">
        <title>A genome reference for cultivated species of the human gut microbiota.</title>
        <authorList>
            <person name="Zou Y."/>
            <person name="Xue W."/>
            <person name="Luo G."/>
        </authorList>
    </citation>
    <scope>NUCLEOTIDE SEQUENCE [LARGE SCALE GENOMIC DNA]</scope>
    <source>
        <strain evidence="1 2">AF14-8</strain>
    </source>
</reference>
<protein>
    <submittedName>
        <fullName evidence="1">Uncharacterized protein</fullName>
    </submittedName>
</protein>
<sequence>MKPGMKMIIMLVTAVCFWGGLFYFASCSDRPDKRAVEIAERALKATVDNPESIQIKGISKADSVFGKEYVNPHEKAALSMHLMQYGHKLMEETDYFQNLDKDDAAMSDQVTRQLDAMTTLRALIAYGELEGANPHKAKEKKPFNGWKVKIDFEAKTLKGKPYHSEYWFILDKEAEIVVKSFEIPLL</sequence>
<dbReference type="RefSeq" id="WP_117866994.1">
    <property type="nucleotide sequence ID" value="NZ_QRYT01000001.1"/>
</dbReference>
<evidence type="ECO:0000313" key="2">
    <source>
        <dbReference type="Proteomes" id="UP000285379"/>
    </source>
</evidence>
<dbReference type="EMBL" id="QRYT01000001">
    <property type="protein sequence ID" value="RGV13933.1"/>
    <property type="molecule type" value="Genomic_DNA"/>
</dbReference>
<organism evidence="1 2">
    <name type="scientific">Phocaeicola vulgatus</name>
    <name type="common">Bacteroides vulgatus</name>
    <dbReference type="NCBI Taxonomy" id="821"/>
    <lineage>
        <taxon>Bacteria</taxon>
        <taxon>Pseudomonadati</taxon>
        <taxon>Bacteroidota</taxon>
        <taxon>Bacteroidia</taxon>
        <taxon>Bacteroidales</taxon>
        <taxon>Bacteroidaceae</taxon>
        <taxon>Phocaeicola</taxon>
    </lineage>
</organism>
<name>A0A412VWA8_PHOVU</name>